<reference evidence="6" key="2">
    <citation type="journal article" date="2014" name="ISME J.">
        <title>Microbial stratification in low pH oxic and suboxic macroscopic growths along an acid mine drainage.</title>
        <authorList>
            <person name="Mendez-Garcia C."/>
            <person name="Mesa V."/>
            <person name="Sprenger R.R."/>
            <person name="Richter M."/>
            <person name="Diez M.S."/>
            <person name="Solano J."/>
            <person name="Bargiela R."/>
            <person name="Golyshina O.V."/>
            <person name="Manteca A."/>
            <person name="Ramos J.L."/>
            <person name="Gallego J.R."/>
            <person name="Llorente I."/>
            <person name="Martins Dos Santos V.A."/>
            <person name="Jensen O.N."/>
            <person name="Pelaez A.I."/>
            <person name="Sanchez J."/>
            <person name="Ferrer M."/>
        </authorList>
    </citation>
    <scope>NUCLEOTIDE SEQUENCE</scope>
</reference>
<feature type="non-terminal residue" evidence="6">
    <location>
        <position position="96"/>
    </location>
</feature>
<proteinExistence type="predicted"/>
<name>T0YR48_9ZZZZ</name>
<keyword evidence="4 5" id="KW-0472">Membrane</keyword>
<feature type="transmembrane region" description="Helical" evidence="5">
    <location>
        <begin position="75"/>
        <end position="95"/>
    </location>
</feature>
<dbReference type="GO" id="GO:0016020">
    <property type="term" value="C:membrane"/>
    <property type="evidence" value="ECO:0007669"/>
    <property type="project" value="UniProtKB-SubCell"/>
</dbReference>
<comment type="subcellular location">
    <subcellularLocation>
        <location evidence="1">Membrane</location>
        <topology evidence="1">Multi-pass membrane protein</topology>
    </subcellularLocation>
</comment>
<dbReference type="EMBL" id="AUZZ01008430">
    <property type="protein sequence ID" value="EQD38001.1"/>
    <property type="molecule type" value="Genomic_DNA"/>
</dbReference>
<evidence type="ECO:0000256" key="1">
    <source>
        <dbReference type="ARBA" id="ARBA00004141"/>
    </source>
</evidence>
<organism evidence="6">
    <name type="scientific">mine drainage metagenome</name>
    <dbReference type="NCBI Taxonomy" id="410659"/>
    <lineage>
        <taxon>unclassified sequences</taxon>
        <taxon>metagenomes</taxon>
        <taxon>ecological metagenomes</taxon>
    </lineage>
</organism>
<protein>
    <submittedName>
        <fullName evidence="6">Polysaccharide biosynthesis protein</fullName>
    </submittedName>
</protein>
<dbReference type="InterPro" id="IPR002797">
    <property type="entry name" value="Polysacc_synth"/>
</dbReference>
<reference evidence="6" key="1">
    <citation type="submission" date="2013-08" db="EMBL/GenBank/DDBJ databases">
        <authorList>
            <person name="Mendez C."/>
            <person name="Richter M."/>
            <person name="Ferrer M."/>
            <person name="Sanchez J."/>
        </authorList>
    </citation>
    <scope>NUCLEOTIDE SEQUENCE</scope>
</reference>
<evidence type="ECO:0000256" key="2">
    <source>
        <dbReference type="ARBA" id="ARBA00022692"/>
    </source>
</evidence>
<sequence>MAGTFVLNLVQKVLTLAVSVMLARLMGPRNYGVYAAGIAVITLIGVPASLGLPTLLVREVSAYHVKQQWALLKGLLLRSNQSIIAVTLVLGVALLL</sequence>
<evidence type="ECO:0000256" key="3">
    <source>
        <dbReference type="ARBA" id="ARBA00022989"/>
    </source>
</evidence>
<dbReference type="AlphaFoldDB" id="T0YR48"/>
<evidence type="ECO:0000256" key="5">
    <source>
        <dbReference type="SAM" id="Phobius"/>
    </source>
</evidence>
<keyword evidence="2 5" id="KW-0812">Transmembrane</keyword>
<accession>T0YR48</accession>
<feature type="transmembrane region" description="Helical" evidence="5">
    <location>
        <begin position="33"/>
        <end position="55"/>
    </location>
</feature>
<comment type="caution">
    <text evidence="6">The sequence shown here is derived from an EMBL/GenBank/DDBJ whole genome shotgun (WGS) entry which is preliminary data.</text>
</comment>
<feature type="transmembrane region" description="Helical" evidence="5">
    <location>
        <begin position="6"/>
        <end position="26"/>
    </location>
</feature>
<evidence type="ECO:0000256" key="4">
    <source>
        <dbReference type="ARBA" id="ARBA00023136"/>
    </source>
</evidence>
<evidence type="ECO:0000313" key="6">
    <source>
        <dbReference type="EMBL" id="EQD38001.1"/>
    </source>
</evidence>
<keyword evidence="3 5" id="KW-1133">Transmembrane helix</keyword>
<dbReference type="Pfam" id="PF01943">
    <property type="entry name" value="Polysacc_synt"/>
    <property type="match status" value="1"/>
</dbReference>
<gene>
    <name evidence="6" type="ORF">B2A_11668</name>
</gene>